<feature type="compositionally biased region" description="Polar residues" evidence="9">
    <location>
        <begin position="158"/>
        <end position="180"/>
    </location>
</feature>
<name>A0A1G4INK0_9SACH</name>
<evidence type="ECO:0000256" key="9">
    <source>
        <dbReference type="SAM" id="MobiDB-lite"/>
    </source>
</evidence>
<evidence type="ECO:0000256" key="1">
    <source>
        <dbReference type="ARBA" id="ARBA00004123"/>
    </source>
</evidence>
<evidence type="ECO:0000256" key="5">
    <source>
        <dbReference type="ARBA" id="ARBA00022491"/>
    </source>
</evidence>
<evidence type="ECO:0000256" key="4">
    <source>
        <dbReference type="ARBA" id="ARBA00022490"/>
    </source>
</evidence>
<dbReference type="OrthoDB" id="4061338at2759"/>
<gene>
    <name evidence="10" type="ORF">LANO_0A02476G</name>
</gene>
<dbReference type="AlphaFoldDB" id="A0A1G4INK0"/>
<keyword evidence="8" id="KW-0539">Nucleus</keyword>
<comment type="similarity">
    <text evidence="3">Belongs to the WHI5/NRM1 family.</text>
</comment>
<dbReference type="Proteomes" id="UP000189911">
    <property type="component" value="Chromosome A"/>
</dbReference>
<protein>
    <submittedName>
        <fullName evidence="10">LANO_0A02476g1_1</fullName>
    </submittedName>
</protein>
<proteinExistence type="inferred from homology"/>
<accession>A0A1G4INK0</accession>
<evidence type="ECO:0000313" key="10">
    <source>
        <dbReference type="EMBL" id="SCU78234.1"/>
    </source>
</evidence>
<evidence type="ECO:0000256" key="6">
    <source>
        <dbReference type="ARBA" id="ARBA00023015"/>
    </source>
</evidence>
<dbReference type="Pfam" id="PF08528">
    <property type="entry name" value="Whi5"/>
    <property type="match status" value="1"/>
</dbReference>
<evidence type="ECO:0000256" key="7">
    <source>
        <dbReference type="ARBA" id="ARBA00023163"/>
    </source>
</evidence>
<dbReference type="GO" id="GO:0005737">
    <property type="term" value="C:cytoplasm"/>
    <property type="evidence" value="ECO:0007669"/>
    <property type="project" value="UniProtKB-SubCell"/>
</dbReference>
<comment type="subcellular location">
    <subcellularLocation>
        <location evidence="2">Cytoplasm</location>
    </subcellularLocation>
    <subcellularLocation>
        <location evidence="1">Nucleus</location>
    </subcellularLocation>
</comment>
<evidence type="ECO:0000256" key="8">
    <source>
        <dbReference type="ARBA" id="ARBA00023242"/>
    </source>
</evidence>
<feature type="compositionally biased region" description="Polar residues" evidence="9">
    <location>
        <begin position="125"/>
        <end position="136"/>
    </location>
</feature>
<dbReference type="GO" id="GO:0005634">
    <property type="term" value="C:nucleus"/>
    <property type="evidence" value="ECO:0007669"/>
    <property type="project" value="UniProtKB-SubCell"/>
</dbReference>
<evidence type="ECO:0000256" key="2">
    <source>
        <dbReference type="ARBA" id="ARBA00004496"/>
    </source>
</evidence>
<evidence type="ECO:0000313" key="11">
    <source>
        <dbReference type="Proteomes" id="UP000189911"/>
    </source>
</evidence>
<keyword evidence="4" id="KW-0963">Cytoplasm</keyword>
<organism evidence="10 11">
    <name type="scientific">Lachancea nothofagi CBS 11611</name>
    <dbReference type="NCBI Taxonomy" id="1266666"/>
    <lineage>
        <taxon>Eukaryota</taxon>
        <taxon>Fungi</taxon>
        <taxon>Dikarya</taxon>
        <taxon>Ascomycota</taxon>
        <taxon>Saccharomycotina</taxon>
        <taxon>Saccharomycetes</taxon>
        <taxon>Saccharomycetales</taxon>
        <taxon>Saccharomycetaceae</taxon>
        <taxon>Lachancea</taxon>
    </lineage>
</organism>
<feature type="region of interest" description="Disordered" evidence="9">
    <location>
        <begin position="104"/>
        <end position="182"/>
    </location>
</feature>
<evidence type="ECO:0000256" key="3">
    <source>
        <dbReference type="ARBA" id="ARBA00006922"/>
    </source>
</evidence>
<dbReference type="InterPro" id="IPR013734">
    <property type="entry name" value="TF_Nrm1/Whi5"/>
</dbReference>
<keyword evidence="5" id="KW-0678">Repressor</keyword>
<keyword evidence="6" id="KW-0805">Transcription regulation</keyword>
<dbReference type="EMBL" id="LT598449">
    <property type="protein sequence ID" value="SCU78234.1"/>
    <property type="molecule type" value="Genomic_DNA"/>
</dbReference>
<reference evidence="11" key="1">
    <citation type="submission" date="2016-03" db="EMBL/GenBank/DDBJ databases">
        <authorList>
            <person name="Devillers Hugo."/>
        </authorList>
    </citation>
    <scope>NUCLEOTIDE SEQUENCE [LARGE SCALE GENOMIC DNA]</scope>
</reference>
<sequence length="197" mass="21862">MTTEYERQPLGTVSSSRMNRLNGKASVESGAKVAALGITKLPSIMSLIHQDSNLFPAHREREGGEDMTLGSVVDFDQVSQKLKIRMQLAHYKLKTKQAHLKFKQLSKPQSSRDPGHARSHPFETTLFSKAQTSNTVAKPPRRLVMSQGSLKTPVKSRLWNSNSYDSRPSLQTTDSDQATPKSVKAAKSLIDLFTSNH</sequence>
<keyword evidence="11" id="KW-1185">Reference proteome</keyword>
<keyword evidence="7" id="KW-0804">Transcription</keyword>